<evidence type="ECO:0000313" key="2">
    <source>
        <dbReference type="EMBL" id="CAE0431544.1"/>
    </source>
</evidence>
<dbReference type="EMBL" id="HBIN01002808">
    <property type="protein sequence ID" value="CAE0431545.1"/>
    <property type="molecule type" value="Transcribed_RNA"/>
</dbReference>
<dbReference type="EMBL" id="HBIN01002806">
    <property type="protein sequence ID" value="CAE0431543.1"/>
    <property type="molecule type" value="Transcribed_RNA"/>
</dbReference>
<protein>
    <recommendedName>
        <fullName evidence="4">Protein C10</fullName>
    </recommendedName>
</protein>
<evidence type="ECO:0008006" key="4">
    <source>
        <dbReference type="Google" id="ProtNLM"/>
    </source>
</evidence>
<evidence type="ECO:0000313" key="1">
    <source>
        <dbReference type="EMBL" id="CAE0431543.1"/>
    </source>
</evidence>
<name>A0A6S8AB97_9STRA</name>
<reference evidence="3" key="1">
    <citation type="submission" date="2021-01" db="EMBL/GenBank/DDBJ databases">
        <authorList>
            <person name="Corre E."/>
            <person name="Pelletier E."/>
            <person name="Niang G."/>
            <person name="Scheremetjew M."/>
            <person name="Finn R."/>
            <person name="Kale V."/>
            <person name="Holt S."/>
            <person name="Cochrane G."/>
            <person name="Meng A."/>
            <person name="Brown T."/>
            <person name="Cohen L."/>
        </authorList>
    </citation>
    <scope>NUCLEOTIDE SEQUENCE</scope>
    <source>
        <strain evidence="3">GSBS06</strain>
    </source>
</reference>
<gene>
    <name evidence="1" type="ORF">ASTO00021_LOCUS1880</name>
    <name evidence="2" type="ORF">ASTO00021_LOCUS1881</name>
    <name evidence="3" type="ORF">ASTO00021_LOCUS1882</name>
</gene>
<sequence>MYIMRLGNFLRVGRRCTAQYSRKWTLSQTTTNFQAPCLTRLHSHVNTRLHNCFGSERSFSTFGMGGINSWTNTDKKITMEQAIGTAETVLLYMETGTPGKELDALLTDKSKSVGERHREMMLVFIKTQLHVIVPFGFSGDERGIQDFQGALMNLMQTVDLNGLDVQDLQKASEETMQVMLKRAFGIERMPSLELSRVQNLSARLAAKMQEPAFLDMAENLYKSRMAEIGSSDQFKQQQAKVALQDELLVPCYLDVLREANIPDFEPDDNGYVKLQTVVSLNAGDPVVSQNVSAALVAFNSRVPIMA</sequence>
<dbReference type="AlphaFoldDB" id="A0A6S8AB97"/>
<organism evidence="3">
    <name type="scientific">Aplanochytrium stocchinoi</name>
    <dbReference type="NCBI Taxonomy" id="215587"/>
    <lineage>
        <taxon>Eukaryota</taxon>
        <taxon>Sar</taxon>
        <taxon>Stramenopiles</taxon>
        <taxon>Bigyra</taxon>
        <taxon>Labyrinthulomycetes</taxon>
        <taxon>Thraustochytrida</taxon>
        <taxon>Thraustochytriidae</taxon>
        <taxon>Aplanochytrium</taxon>
    </lineage>
</organism>
<evidence type="ECO:0000313" key="3">
    <source>
        <dbReference type="EMBL" id="CAE0431545.1"/>
    </source>
</evidence>
<proteinExistence type="predicted"/>
<dbReference type="EMBL" id="HBIN01002807">
    <property type="protein sequence ID" value="CAE0431544.1"/>
    <property type="molecule type" value="Transcribed_RNA"/>
</dbReference>
<accession>A0A6S8AB97</accession>